<comment type="caution">
    <text evidence="1">The sequence shown here is derived from an EMBL/GenBank/DDBJ whole genome shotgun (WGS) entry which is preliminary data.</text>
</comment>
<dbReference type="EMBL" id="JGYS01000005">
    <property type="protein sequence ID" value="KFI55576.1"/>
    <property type="molecule type" value="Genomic_DNA"/>
</dbReference>
<gene>
    <name evidence="1" type="ORF">BCAL_0833</name>
</gene>
<dbReference type="Proteomes" id="UP000029072">
    <property type="component" value="Unassembled WGS sequence"/>
</dbReference>
<proteinExistence type="predicted"/>
<accession>A0A087A9X6</accession>
<evidence type="ECO:0000313" key="2">
    <source>
        <dbReference type="Proteomes" id="UP000029072"/>
    </source>
</evidence>
<dbReference type="OrthoDB" id="3233577at2"/>
<evidence type="ECO:0000313" key="1">
    <source>
        <dbReference type="EMBL" id="KFI55576.1"/>
    </source>
</evidence>
<reference evidence="1 2" key="1">
    <citation type="submission" date="2014-03" db="EMBL/GenBank/DDBJ databases">
        <title>Genomics of Bifidobacteria.</title>
        <authorList>
            <person name="Ventura M."/>
            <person name="Milani C."/>
            <person name="Lugli G.A."/>
        </authorList>
    </citation>
    <scope>NUCLEOTIDE SEQUENCE [LARGE SCALE GENOMIC DNA]</scope>
    <source>
        <strain evidence="1 2">DSM 23973</strain>
    </source>
</reference>
<dbReference type="STRING" id="1437609.BCAL_0833"/>
<name>A0A087A9X6_9BIFI</name>
<protein>
    <submittedName>
        <fullName evidence="1">Uncharacterized protein</fullName>
    </submittedName>
</protein>
<dbReference type="AlphaFoldDB" id="A0A087A9X6"/>
<sequence>MPEENVFIIDGIKTQWDDDTMVVSELGFDRTATLDDDGNILSSTFGKEGESFLHHWFGKMKPMIDDFRAIDREYTNA</sequence>
<dbReference type="RefSeq" id="WP_151915842.1">
    <property type="nucleotide sequence ID" value="NZ_JDUV01000006.1"/>
</dbReference>
<organism evidence="1 2">
    <name type="scientific">Bifidobacterium callitrichos DSM 23973</name>
    <dbReference type="NCBI Taxonomy" id="1437609"/>
    <lineage>
        <taxon>Bacteria</taxon>
        <taxon>Bacillati</taxon>
        <taxon>Actinomycetota</taxon>
        <taxon>Actinomycetes</taxon>
        <taxon>Bifidobacteriales</taxon>
        <taxon>Bifidobacteriaceae</taxon>
        <taxon>Bifidobacterium</taxon>
    </lineage>
</organism>